<dbReference type="EC" id="3.4.21.89" evidence="4 7"/>
<dbReference type="PROSITE" id="PS00501">
    <property type="entry name" value="SPASE_I_1"/>
    <property type="match status" value="1"/>
</dbReference>
<name>A0ABX1YAC2_9BACL</name>
<comment type="caution">
    <text evidence="10">The sequence shown here is derived from an EMBL/GenBank/DDBJ whole genome shotgun (WGS) entry which is preliminary data.</text>
</comment>
<dbReference type="EMBL" id="WHOB01000009">
    <property type="protein sequence ID" value="NOU77379.1"/>
    <property type="molecule type" value="Genomic_DNA"/>
</dbReference>
<evidence type="ECO:0000259" key="9">
    <source>
        <dbReference type="Pfam" id="PF10502"/>
    </source>
</evidence>
<proteinExistence type="inferred from homology"/>
<keyword evidence="5 7" id="KW-0645">Protease</keyword>
<keyword evidence="7" id="KW-1133">Transmembrane helix</keyword>
<dbReference type="InterPro" id="IPR019533">
    <property type="entry name" value="Peptidase_S26"/>
</dbReference>
<sequence>MNRELEEEFMRSRKQRYRSVTHNKSKRESRRIWLKDMREWIITAGIVFAIMSLLNIFVFNVSTVIGQSMQPTLYEGEKLIINKIALSFGNPGRGDIVVLHDPSTGPDRKEYLVKRIIGIPGDIVEVQDQQLYVNGKVVDEPYIDTAIQDPDFSQLTVEDGTYFVMGDNRHAGASKDSRYFGAVAQESIVGKASLIWWPVAKMRVL</sequence>
<accession>A0ABX1YAC2</accession>
<organism evidence="10 11">
    <name type="scientific">Paenibacillus phytohabitans</name>
    <dbReference type="NCBI Taxonomy" id="2654978"/>
    <lineage>
        <taxon>Bacteria</taxon>
        <taxon>Bacillati</taxon>
        <taxon>Bacillota</taxon>
        <taxon>Bacilli</taxon>
        <taxon>Bacillales</taxon>
        <taxon>Paenibacillaceae</taxon>
        <taxon>Paenibacillus</taxon>
    </lineage>
</organism>
<keyword evidence="7" id="KW-0812">Transmembrane</keyword>
<evidence type="ECO:0000256" key="8">
    <source>
        <dbReference type="RuleBase" id="RU362042"/>
    </source>
</evidence>
<dbReference type="NCBIfam" id="TIGR02227">
    <property type="entry name" value="sigpep_I_bact"/>
    <property type="match status" value="1"/>
</dbReference>
<evidence type="ECO:0000313" key="10">
    <source>
        <dbReference type="EMBL" id="NOU77379.1"/>
    </source>
</evidence>
<evidence type="ECO:0000256" key="4">
    <source>
        <dbReference type="ARBA" id="ARBA00013208"/>
    </source>
</evidence>
<dbReference type="InterPro" id="IPR019757">
    <property type="entry name" value="Pept_S26A_signal_pept_1_Lys-AS"/>
</dbReference>
<feature type="transmembrane region" description="Helical" evidence="7">
    <location>
        <begin position="40"/>
        <end position="59"/>
    </location>
</feature>
<dbReference type="PANTHER" id="PTHR43390:SF1">
    <property type="entry name" value="CHLOROPLAST PROCESSING PEPTIDASE"/>
    <property type="match status" value="1"/>
</dbReference>
<evidence type="ECO:0000256" key="3">
    <source>
        <dbReference type="ARBA" id="ARBA00009370"/>
    </source>
</evidence>
<keyword evidence="7" id="KW-0472">Membrane</keyword>
<evidence type="ECO:0000256" key="7">
    <source>
        <dbReference type="RuleBase" id="RU003993"/>
    </source>
</evidence>
<dbReference type="PRINTS" id="PR00727">
    <property type="entry name" value="LEADERPTASE"/>
</dbReference>
<comment type="similarity">
    <text evidence="3 8">Belongs to the peptidase S26 family.</text>
</comment>
<dbReference type="InterPro" id="IPR000223">
    <property type="entry name" value="Pept_S26A_signal_pept_1"/>
</dbReference>
<gene>
    <name evidence="10" type="primary">lepB</name>
    <name evidence="10" type="ORF">GC101_00615</name>
</gene>
<protein>
    <recommendedName>
        <fullName evidence="4 7">Signal peptidase I</fullName>
        <ecNumber evidence="4 7">3.4.21.89</ecNumber>
    </recommendedName>
</protein>
<dbReference type="InterPro" id="IPR036286">
    <property type="entry name" value="LexA/Signal_pep-like_sf"/>
</dbReference>
<dbReference type="SUPFAM" id="SSF51306">
    <property type="entry name" value="LexA/Signal peptidase"/>
    <property type="match status" value="1"/>
</dbReference>
<comment type="subcellular location">
    <subcellularLocation>
        <location evidence="2">Cell membrane</location>
        <topology evidence="2">Single-pass type II membrane protein</topology>
    </subcellularLocation>
    <subcellularLocation>
        <location evidence="8">Membrane</location>
        <topology evidence="8">Single-pass type II membrane protein</topology>
    </subcellularLocation>
</comment>
<dbReference type="PANTHER" id="PTHR43390">
    <property type="entry name" value="SIGNAL PEPTIDASE I"/>
    <property type="match status" value="1"/>
</dbReference>
<evidence type="ECO:0000256" key="1">
    <source>
        <dbReference type="ARBA" id="ARBA00000677"/>
    </source>
</evidence>
<dbReference type="GO" id="GO:0009003">
    <property type="term" value="F:signal peptidase activity"/>
    <property type="evidence" value="ECO:0007669"/>
    <property type="project" value="UniProtKB-EC"/>
</dbReference>
<comment type="catalytic activity">
    <reaction evidence="1 7">
        <text>Cleavage of hydrophobic, N-terminal signal or leader sequences from secreted and periplasmic proteins.</text>
        <dbReference type="EC" id="3.4.21.89"/>
    </reaction>
</comment>
<dbReference type="Pfam" id="PF10502">
    <property type="entry name" value="Peptidase_S26"/>
    <property type="match status" value="1"/>
</dbReference>
<dbReference type="PROSITE" id="PS00760">
    <property type="entry name" value="SPASE_I_2"/>
    <property type="match status" value="1"/>
</dbReference>
<dbReference type="Gene3D" id="2.10.109.10">
    <property type="entry name" value="Umud Fragment, subunit A"/>
    <property type="match status" value="1"/>
</dbReference>
<keyword evidence="6 7" id="KW-0378">Hydrolase</keyword>
<evidence type="ECO:0000256" key="5">
    <source>
        <dbReference type="ARBA" id="ARBA00022670"/>
    </source>
</evidence>
<dbReference type="InterPro" id="IPR019756">
    <property type="entry name" value="Pept_S26A_signal_pept_1_Ser-AS"/>
</dbReference>
<dbReference type="RefSeq" id="WP_171715683.1">
    <property type="nucleotide sequence ID" value="NZ_WHOB01000009.1"/>
</dbReference>
<keyword evidence="11" id="KW-1185">Reference proteome</keyword>
<evidence type="ECO:0000256" key="2">
    <source>
        <dbReference type="ARBA" id="ARBA00004401"/>
    </source>
</evidence>
<feature type="domain" description="Peptidase S26" evidence="9">
    <location>
        <begin position="38"/>
        <end position="197"/>
    </location>
</feature>
<evidence type="ECO:0000256" key="6">
    <source>
        <dbReference type="ARBA" id="ARBA00022801"/>
    </source>
</evidence>
<reference evidence="10 11" key="1">
    <citation type="submission" date="2019-10" db="EMBL/GenBank/DDBJ databases">
        <title>Description of Paenibacillus terricola sp. nov.</title>
        <authorList>
            <person name="Carlier A."/>
            <person name="Qi S."/>
        </authorList>
    </citation>
    <scope>NUCLEOTIDE SEQUENCE [LARGE SCALE GENOMIC DNA]</scope>
    <source>
        <strain evidence="10 11">LMG 31459</strain>
    </source>
</reference>
<dbReference type="CDD" id="cd06530">
    <property type="entry name" value="S26_SPase_I"/>
    <property type="match status" value="1"/>
</dbReference>
<dbReference type="Proteomes" id="UP000596857">
    <property type="component" value="Unassembled WGS sequence"/>
</dbReference>
<evidence type="ECO:0000313" key="11">
    <source>
        <dbReference type="Proteomes" id="UP000596857"/>
    </source>
</evidence>